<gene>
    <name evidence="1" type="ORF">GZ77_03190</name>
</gene>
<organism evidence="1 2">
    <name type="scientific">Endozoicomonas montiporae</name>
    <dbReference type="NCBI Taxonomy" id="1027273"/>
    <lineage>
        <taxon>Bacteria</taxon>
        <taxon>Pseudomonadati</taxon>
        <taxon>Pseudomonadota</taxon>
        <taxon>Gammaproteobacteria</taxon>
        <taxon>Oceanospirillales</taxon>
        <taxon>Endozoicomonadaceae</taxon>
        <taxon>Endozoicomonas</taxon>
    </lineage>
</organism>
<evidence type="ECO:0008006" key="3">
    <source>
        <dbReference type="Google" id="ProtNLM"/>
    </source>
</evidence>
<dbReference type="Proteomes" id="UP000028006">
    <property type="component" value="Unassembled WGS sequence"/>
</dbReference>
<evidence type="ECO:0000313" key="1">
    <source>
        <dbReference type="EMBL" id="KEQ15615.1"/>
    </source>
</evidence>
<comment type="caution">
    <text evidence="1">The sequence shown here is derived from an EMBL/GenBank/DDBJ whole genome shotgun (WGS) entry which is preliminary data.</text>
</comment>
<proteinExistence type="predicted"/>
<evidence type="ECO:0000313" key="2">
    <source>
        <dbReference type="Proteomes" id="UP000028006"/>
    </source>
</evidence>
<dbReference type="AlphaFoldDB" id="A0A081NAZ2"/>
<dbReference type="RefSeq" id="WP_034872916.1">
    <property type="nucleotide sequence ID" value="NZ_JOKG01000001.1"/>
</dbReference>
<dbReference type="EMBL" id="JOKG01000001">
    <property type="protein sequence ID" value="KEQ15615.1"/>
    <property type="molecule type" value="Genomic_DNA"/>
</dbReference>
<accession>A0A081NAZ2</accession>
<protein>
    <recommendedName>
        <fullName evidence="3">Tetratricopeptide repeat protein</fullName>
    </recommendedName>
</protein>
<keyword evidence="2" id="KW-1185">Reference proteome</keyword>
<name>A0A081NAZ2_9GAMM</name>
<dbReference type="SUPFAM" id="SSF48452">
    <property type="entry name" value="TPR-like"/>
    <property type="match status" value="1"/>
</dbReference>
<reference evidence="1 2" key="1">
    <citation type="submission" date="2014-06" db="EMBL/GenBank/DDBJ databases">
        <title>Whole Genome Sequences of Three Symbiotic Endozoicomonas Bacteria.</title>
        <authorList>
            <person name="Neave M.J."/>
            <person name="Apprill A."/>
            <person name="Voolstra C.R."/>
        </authorList>
    </citation>
    <scope>NUCLEOTIDE SEQUENCE [LARGE SCALE GENOMIC DNA]</scope>
    <source>
        <strain evidence="1 2">LMG 24815</strain>
    </source>
</reference>
<dbReference type="InterPro" id="IPR011990">
    <property type="entry name" value="TPR-like_helical_dom_sf"/>
</dbReference>
<sequence length="170" mass="20053">MAQWQDITLQGNEAYRLKQWDRAEVAYCKAVSTIEAEWFVKLEDISLLMGWVANMHNLGCLYEQTDNIQQASHHYLMPYRRVLLLMKEDCFSTEFQHYLLYAMRTVSKALLNFSHRHRVCQCCEEKMAEIREWLKQYPQPLMMSAYNLSIERSELCSSPHSGFTSSDSVH</sequence>